<feature type="signal peptide" evidence="2">
    <location>
        <begin position="1"/>
        <end position="15"/>
    </location>
</feature>
<reference evidence="3" key="1">
    <citation type="submission" date="2014-08" db="EMBL/GenBank/DDBJ databases">
        <authorList>
            <person name="Sharma Rahul"/>
            <person name="Thines Marco"/>
        </authorList>
    </citation>
    <scope>NUCLEOTIDE SEQUENCE</scope>
</reference>
<keyword evidence="1" id="KW-0472">Membrane</keyword>
<feature type="transmembrane region" description="Helical" evidence="1">
    <location>
        <begin position="30"/>
        <end position="54"/>
    </location>
</feature>
<keyword evidence="1" id="KW-0812">Transmembrane</keyword>
<evidence type="ECO:0000256" key="1">
    <source>
        <dbReference type="SAM" id="Phobius"/>
    </source>
</evidence>
<dbReference type="EMBL" id="LN483249">
    <property type="protein sequence ID" value="CDZ97846.1"/>
    <property type="molecule type" value="Genomic_DNA"/>
</dbReference>
<feature type="chain" id="PRO_5013175692" evidence="2">
    <location>
        <begin position="16"/>
        <end position="133"/>
    </location>
</feature>
<dbReference type="AlphaFoldDB" id="A0A0F7SG61"/>
<keyword evidence="1" id="KW-1133">Transmembrane helix</keyword>
<organism evidence="3">
    <name type="scientific">Phaffia rhodozyma</name>
    <name type="common">Yeast</name>
    <name type="synonym">Xanthophyllomyces dendrorhous</name>
    <dbReference type="NCBI Taxonomy" id="264483"/>
    <lineage>
        <taxon>Eukaryota</taxon>
        <taxon>Fungi</taxon>
        <taxon>Dikarya</taxon>
        <taxon>Basidiomycota</taxon>
        <taxon>Agaricomycotina</taxon>
        <taxon>Tremellomycetes</taxon>
        <taxon>Cystofilobasidiales</taxon>
        <taxon>Mrakiaceae</taxon>
        <taxon>Phaffia</taxon>
    </lineage>
</organism>
<proteinExistence type="predicted"/>
<accession>A0A0F7SG61</accession>
<sequence>MPLFLVFCLFLLSSCLNLYSDIFVSVHLDLLTLFGFCLTTLYLLVLSHLVPHFLDCPLPFRKSLTFFISLLLPCRSSSPVIEVALELHSSSFLFRSHIFSLRSSQKSSWSTSRGRLIFPFIYEWTSFCSCFHT</sequence>
<evidence type="ECO:0000313" key="3">
    <source>
        <dbReference type="EMBL" id="CDZ97846.1"/>
    </source>
</evidence>
<name>A0A0F7SG61_PHARH</name>
<protein>
    <submittedName>
        <fullName evidence="3">Uncharacterized protein</fullName>
    </submittedName>
</protein>
<evidence type="ECO:0000256" key="2">
    <source>
        <dbReference type="SAM" id="SignalP"/>
    </source>
</evidence>
<keyword evidence="2" id="KW-0732">Signal</keyword>